<sequence>MPGGDLMTVERLDDYTVRFRFSKPYWGIVWYLSGTVFNGAQNDIFLPKHALKKYHIDHNPKADELAKESGYDEWWQLFNAKRHFWIDRQPHPDIPSVGPWVTKQILPEGVIYERNPYYFKIDTAGNQLPYIDTVKATPFTNMDTLALKMVAGEYDYQDWSTALKDYPVFMEGAEKGGYYVWLAPSLWGSVAAYSINQNYNEDPVLVTPHLLSRPY</sequence>
<gene>
    <name evidence="2" type="ORF">S03H2_61068</name>
</gene>
<reference evidence="2" key="1">
    <citation type="journal article" date="2014" name="Front. Microbiol.">
        <title>High frequency of phylogenetically diverse reductive dehalogenase-homologous genes in deep subseafloor sedimentary metagenomes.</title>
        <authorList>
            <person name="Kawai M."/>
            <person name="Futagami T."/>
            <person name="Toyoda A."/>
            <person name="Takaki Y."/>
            <person name="Nishi S."/>
            <person name="Hori S."/>
            <person name="Arai W."/>
            <person name="Tsubouchi T."/>
            <person name="Morono Y."/>
            <person name="Uchiyama I."/>
            <person name="Ito T."/>
            <person name="Fujiyama A."/>
            <person name="Inagaki F."/>
            <person name="Takami H."/>
        </authorList>
    </citation>
    <scope>NUCLEOTIDE SEQUENCE</scope>
    <source>
        <strain evidence="2">Expedition CK06-06</strain>
    </source>
</reference>
<evidence type="ECO:0000259" key="1">
    <source>
        <dbReference type="Pfam" id="PF00496"/>
    </source>
</evidence>
<accession>X1IE13</accession>
<dbReference type="EMBL" id="BARU01039396">
    <property type="protein sequence ID" value="GAH80646.1"/>
    <property type="molecule type" value="Genomic_DNA"/>
</dbReference>
<dbReference type="GO" id="GO:1904680">
    <property type="term" value="F:peptide transmembrane transporter activity"/>
    <property type="evidence" value="ECO:0007669"/>
    <property type="project" value="TreeGrafter"/>
</dbReference>
<dbReference type="SUPFAM" id="SSF53850">
    <property type="entry name" value="Periplasmic binding protein-like II"/>
    <property type="match status" value="1"/>
</dbReference>
<dbReference type="PANTHER" id="PTHR30290">
    <property type="entry name" value="PERIPLASMIC BINDING COMPONENT OF ABC TRANSPORTER"/>
    <property type="match status" value="1"/>
</dbReference>
<dbReference type="InterPro" id="IPR000914">
    <property type="entry name" value="SBP_5_dom"/>
</dbReference>
<dbReference type="AlphaFoldDB" id="X1IE13"/>
<comment type="caution">
    <text evidence="2">The sequence shown here is derived from an EMBL/GenBank/DDBJ whole genome shotgun (WGS) entry which is preliminary data.</text>
</comment>
<feature type="domain" description="Solute-binding protein family 5" evidence="1">
    <location>
        <begin position="8"/>
        <end position="158"/>
    </location>
</feature>
<dbReference type="PANTHER" id="PTHR30290:SF62">
    <property type="entry name" value="OLIGOPEPTIDE ABC TRANSPORTER, PERIPLASMIC OLIGOPEPTIDE-BINDING PROTEIN"/>
    <property type="match status" value="1"/>
</dbReference>
<protein>
    <recommendedName>
        <fullName evidence="1">Solute-binding protein family 5 domain-containing protein</fullName>
    </recommendedName>
</protein>
<evidence type="ECO:0000313" key="2">
    <source>
        <dbReference type="EMBL" id="GAH80646.1"/>
    </source>
</evidence>
<dbReference type="Gene3D" id="3.40.190.10">
    <property type="entry name" value="Periplasmic binding protein-like II"/>
    <property type="match status" value="1"/>
</dbReference>
<organism evidence="2">
    <name type="scientific">marine sediment metagenome</name>
    <dbReference type="NCBI Taxonomy" id="412755"/>
    <lineage>
        <taxon>unclassified sequences</taxon>
        <taxon>metagenomes</taxon>
        <taxon>ecological metagenomes</taxon>
    </lineage>
</organism>
<dbReference type="GO" id="GO:0015833">
    <property type="term" value="P:peptide transport"/>
    <property type="evidence" value="ECO:0007669"/>
    <property type="project" value="TreeGrafter"/>
</dbReference>
<proteinExistence type="predicted"/>
<dbReference type="InterPro" id="IPR039424">
    <property type="entry name" value="SBP_5"/>
</dbReference>
<name>X1IE13_9ZZZZ</name>
<dbReference type="Pfam" id="PF00496">
    <property type="entry name" value="SBP_bac_5"/>
    <property type="match status" value="1"/>
</dbReference>